<proteinExistence type="predicted"/>
<sequence length="60" mass="6749">MPRFGEKFKENAQQDNVLAKWADGKKAHIRAKSGMQFPSSFLEYLIQSSICTDASRAQSV</sequence>
<reference evidence="1" key="1">
    <citation type="journal article" date="2013" name="Genome Biol.">
        <title>Draft genome of the mountain pine beetle, Dendroctonus ponderosae Hopkins, a major forest pest.</title>
        <authorList>
            <person name="Keeling C.I."/>
            <person name="Yuen M.M."/>
            <person name="Liao N.Y."/>
            <person name="Docking T.R."/>
            <person name="Chan S.K."/>
            <person name="Taylor G.A."/>
            <person name="Palmquist D.L."/>
            <person name="Jackman S.D."/>
            <person name="Nguyen A."/>
            <person name="Li M."/>
            <person name="Henderson H."/>
            <person name="Janes J.K."/>
            <person name="Zhao Y."/>
            <person name="Pandoh P."/>
            <person name="Moore R."/>
            <person name="Sperling F.A."/>
            <person name="Huber D.P."/>
            <person name="Birol I."/>
            <person name="Jones S.J."/>
            <person name="Bohlmann J."/>
        </authorList>
    </citation>
    <scope>NUCLEOTIDE SEQUENCE</scope>
</reference>
<gene>
    <name evidence="1" type="ORF">YQE_11545</name>
</gene>
<dbReference type="HOGENOM" id="CLU_2944068_0_0_1"/>
<protein>
    <submittedName>
        <fullName evidence="1">Uncharacterized protein</fullName>
    </submittedName>
</protein>
<name>N6TTU5_DENPD</name>
<dbReference type="AlphaFoldDB" id="N6TTU5"/>
<evidence type="ECO:0000313" key="1">
    <source>
        <dbReference type="EMBL" id="ENN71811.1"/>
    </source>
</evidence>
<dbReference type="EMBL" id="KB741253">
    <property type="protein sequence ID" value="ENN71811.1"/>
    <property type="molecule type" value="Genomic_DNA"/>
</dbReference>
<organism evidence="1">
    <name type="scientific">Dendroctonus ponderosae</name>
    <name type="common">Mountain pine beetle</name>
    <dbReference type="NCBI Taxonomy" id="77166"/>
    <lineage>
        <taxon>Eukaryota</taxon>
        <taxon>Metazoa</taxon>
        <taxon>Ecdysozoa</taxon>
        <taxon>Arthropoda</taxon>
        <taxon>Hexapoda</taxon>
        <taxon>Insecta</taxon>
        <taxon>Pterygota</taxon>
        <taxon>Neoptera</taxon>
        <taxon>Endopterygota</taxon>
        <taxon>Coleoptera</taxon>
        <taxon>Polyphaga</taxon>
        <taxon>Cucujiformia</taxon>
        <taxon>Curculionidae</taxon>
        <taxon>Scolytinae</taxon>
        <taxon>Dendroctonus</taxon>
    </lineage>
</organism>
<accession>N6TTU5</accession>
<feature type="non-terminal residue" evidence="1">
    <location>
        <position position="1"/>
    </location>
</feature>